<dbReference type="Proteomes" id="UP001153712">
    <property type="component" value="Chromosome 14"/>
</dbReference>
<dbReference type="InterPro" id="IPR013783">
    <property type="entry name" value="Ig-like_fold"/>
</dbReference>
<keyword evidence="2" id="KW-1133">Transmembrane helix</keyword>
<name>A0A9N9TFD9_PHYSR</name>
<keyword evidence="2" id="KW-0472">Membrane</keyword>
<dbReference type="InterPro" id="IPR013151">
    <property type="entry name" value="Immunoglobulin_dom"/>
</dbReference>
<organism evidence="4 5">
    <name type="scientific">Phyllotreta striolata</name>
    <name type="common">Striped flea beetle</name>
    <name type="synonym">Crioceris striolata</name>
    <dbReference type="NCBI Taxonomy" id="444603"/>
    <lineage>
        <taxon>Eukaryota</taxon>
        <taxon>Metazoa</taxon>
        <taxon>Ecdysozoa</taxon>
        <taxon>Arthropoda</taxon>
        <taxon>Hexapoda</taxon>
        <taxon>Insecta</taxon>
        <taxon>Pterygota</taxon>
        <taxon>Neoptera</taxon>
        <taxon>Endopterygota</taxon>
        <taxon>Coleoptera</taxon>
        <taxon>Polyphaga</taxon>
        <taxon>Cucujiformia</taxon>
        <taxon>Chrysomeloidea</taxon>
        <taxon>Chrysomelidae</taxon>
        <taxon>Galerucinae</taxon>
        <taxon>Alticini</taxon>
        <taxon>Phyllotreta</taxon>
    </lineage>
</organism>
<protein>
    <recommendedName>
        <fullName evidence="3">Ig-like domain-containing protein</fullName>
    </recommendedName>
</protein>
<dbReference type="InterPro" id="IPR003599">
    <property type="entry name" value="Ig_sub"/>
</dbReference>
<dbReference type="InterPro" id="IPR007110">
    <property type="entry name" value="Ig-like_dom"/>
</dbReference>
<dbReference type="SUPFAM" id="SSF48726">
    <property type="entry name" value="Immunoglobulin"/>
    <property type="match status" value="1"/>
</dbReference>
<feature type="transmembrane region" description="Helical" evidence="2">
    <location>
        <begin position="132"/>
        <end position="153"/>
    </location>
</feature>
<gene>
    <name evidence="4" type="ORF">PHYEVI_LOCUS3798</name>
</gene>
<feature type="region of interest" description="Disordered" evidence="1">
    <location>
        <begin position="171"/>
        <end position="206"/>
    </location>
</feature>
<evidence type="ECO:0000259" key="3">
    <source>
        <dbReference type="PROSITE" id="PS50835"/>
    </source>
</evidence>
<dbReference type="Pfam" id="PF00047">
    <property type="entry name" value="ig"/>
    <property type="match status" value="1"/>
</dbReference>
<evidence type="ECO:0000256" key="1">
    <source>
        <dbReference type="SAM" id="MobiDB-lite"/>
    </source>
</evidence>
<reference evidence="4" key="1">
    <citation type="submission" date="2022-01" db="EMBL/GenBank/DDBJ databases">
        <authorList>
            <person name="King R."/>
        </authorList>
    </citation>
    <scope>NUCLEOTIDE SEQUENCE</scope>
</reference>
<proteinExistence type="predicted"/>
<keyword evidence="2" id="KW-0812">Transmembrane</keyword>
<dbReference type="EMBL" id="OU900107">
    <property type="protein sequence ID" value="CAG9857393.1"/>
    <property type="molecule type" value="Genomic_DNA"/>
</dbReference>
<dbReference type="Gene3D" id="2.60.40.10">
    <property type="entry name" value="Immunoglobulins"/>
    <property type="match status" value="1"/>
</dbReference>
<keyword evidence="5" id="KW-1185">Reference proteome</keyword>
<dbReference type="InterPro" id="IPR036179">
    <property type="entry name" value="Ig-like_dom_sf"/>
</dbReference>
<feature type="compositionally biased region" description="Low complexity" evidence="1">
    <location>
        <begin position="183"/>
        <end position="197"/>
    </location>
</feature>
<dbReference type="PROSITE" id="PS50835">
    <property type="entry name" value="IG_LIKE"/>
    <property type="match status" value="1"/>
</dbReference>
<evidence type="ECO:0000313" key="4">
    <source>
        <dbReference type="EMBL" id="CAG9857393.1"/>
    </source>
</evidence>
<accession>A0A9N9TFD9</accession>
<evidence type="ECO:0000256" key="2">
    <source>
        <dbReference type="SAM" id="Phobius"/>
    </source>
</evidence>
<dbReference type="AlphaFoldDB" id="A0A9N9TFD9"/>
<sequence>MHYFLVICSIVSLKRIAAIDSNHSLLLQEVPIGSDAILPCTSNTDNYLFQQWILDNNSSIGPTNNSKFDVGKFDYEVLSGNLLIRAVSKDDEGIYRCVSRSVRGGDTKMDKVRMVVLEDWEEVYEHDTKVNMFRILLILITLVLIAMGIYFLYTIWKDRYRYPTYLEQDDDEEDTEELFNNPGTSGISSEVESSIGGDRNPFVGHLNAGTDFESILEKTNE</sequence>
<feature type="domain" description="Ig-like" evidence="3">
    <location>
        <begin position="33"/>
        <end position="113"/>
    </location>
</feature>
<dbReference type="OrthoDB" id="10258440at2759"/>
<dbReference type="SMART" id="SM00409">
    <property type="entry name" value="IG"/>
    <property type="match status" value="1"/>
</dbReference>
<evidence type="ECO:0000313" key="5">
    <source>
        <dbReference type="Proteomes" id="UP001153712"/>
    </source>
</evidence>